<dbReference type="Proteomes" id="UP000003561">
    <property type="component" value="Unassembled WGS sequence"/>
</dbReference>
<protein>
    <submittedName>
        <fullName evidence="1">Uncharacterized protein</fullName>
    </submittedName>
</protein>
<evidence type="ECO:0000313" key="1">
    <source>
        <dbReference type="EMBL" id="EEG94958.1"/>
    </source>
</evidence>
<dbReference type="AlphaFoldDB" id="C0FR96"/>
<gene>
    <name evidence="1" type="ORF">ROSEINA2194_01250</name>
</gene>
<reference evidence="1 2" key="1">
    <citation type="submission" date="2009-02" db="EMBL/GenBank/DDBJ databases">
        <authorList>
            <person name="Fulton L."/>
            <person name="Clifton S."/>
            <person name="Fulton B."/>
            <person name="Xu J."/>
            <person name="Minx P."/>
            <person name="Pepin K.H."/>
            <person name="Johnson M."/>
            <person name="Bhonagiri V."/>
            <person name="Nash W.E."/>
            <person name="Mardis E.R."/>
            <person name="Wilson R.K."/>
        </authorList>
    </citation>
    <scope>NUCLEOTIDE SEQUENCE [LARGE SCALE GENOMIC DNA]</scope>
    <source>
        <strain evidence="1 2">DSM 16841</strain>
    </source>
</reference>
<evidence type="ECO:0000313" key="2">
    <source>
        <dbReference type="Proteomes" id="UP000003561"/>
    </source>
</evidence>
<sequence>MEKTHHLIHLIFESADSNMENIKERKRKRGKEKGTILCSGN</sequence>
<proteinExistence type="predicted"/>
<comment type="caution">
    <text evidence="1">The sequence shown here is derived from an EMBL/GenBank/DDBJ whole genome shotgun (WGS) entry which is preliminary data.</text>
</comment>
<name>C0FR96_9FIRM</name>
<organism evidence="1 2">
    <name type="scientific">Roseburia inulinivorans DSM 16841</name>
    <dbReference type="NCBI Taxonomy" id="622312"/>
    <lineage>
        <taxon>Bacteria</taxon>
        <taxon>Bacillati</taxon>
        <taxon>Bacillota</taxon>
        <taxon>Clostridia</taxon>
        <taxon>Lachnospirales</taxon>
        <taxon>Lachnospiraceae</taxon>
        <taxon>Roseburia</taxon>
    </lineage>
</organism>
<accession>C0FR96</accession>
<reference evidence="1 2" key="2">
    <citation type="submission" date="2009-03" db="EMBL/GenBank/DDBJ databases">
        <title>Draft genome sequence of Roseburia inulinivorans (DSM 16841).</title>
        <authorList>
            <person name="Sudarsanam P."/>
            <person name="Ley R."/>
            <person name="Guruge J."/>
            <person name="Turnbaugh P.J."/>
            <person name="Mahowald M."/>
            <person name="Liep D."/>
            <person name="Gordon J."/>
        </authorList>
    </citation>
    <scope>NUCLEOTIDE SEQUENCE [LARGE SCALE GENOMIC DNA]</scope>
    <source>
        <strain evidence="1 2">DSM 16841</strain>
    </source>
</reference>
<dbReference type="EMBL" id="ACFY01000052">
    <property type="protein sequence ID" value="EEG94958.1"/>
    <property type="molecule type" value="Genomic_DNA"/>
</dbReference>